<protein>
    <submittedName>
        <fullName evidence="1">Uncharacterized protein</fullName>
    </submittedName>
</protein>
<organism evidence="1 2">
    <name type="scientific">Dinothrombium tinctorium</name>
    <dbReference type="NCBI Taxonomy" id="1965070"/>
    <lineage>
        <taxon>Eukaryota</taxon>
        <taxon>Metazoa</taxon>
        <taxon>Ecdysozoa</taxon>
        <taxon>Arthropoda</taxon>
        <taxon>Chelicerata</taxon>
        <taxon>Arachnida</taxon>
        <taxon>Acari</taxon>
        <taxon>Acariformes</taxon>
        <taxon>Trombidiformes</taxon>
        <taxon>Prostigmata</taxon>
        <taxon>Anystina</taxon>
        <taxon>Parasitengona</taxon>
        <taxon>Trombidioidea</taxon>
        <taxon>Trombidiidae</taxon>
        <taxon>Dinothrombium</taxon>
    </lineage>
</organism>
<comment type="caution">
    <text evidence="1">The sequence shown here is derived from an EMBL/GenBank/DDBJ whole genome shotgun (WGS) entry which is preliminary data.</text>
</comment>
<dbReference type="EMBL" id="NCKU01000709">
    <property type="protein sequence ID" value="RWS14479.1"/>
    <property type="molecule type" value="Genomic_DNA"/>
</dbReference>
<dbReference type="AlphaFoldDB" id="A0A443RGS3"/>
<sequence>MSLKLNSTPMAAIAKSSNG</sequence>
<accession>A0A443RGS3</accession>
<proteinExistence type="predicted"/>
<reference evidence="1 2" key="1">
    <citation type="journal article" date="2018" name="Gigascience">
        <title>Genomes of trombidid mites reveal novel predicted allergens and laterally-transferred genes associated with secondary metabolism.</title>
        <authorList>
            <person name="Dong X."/>
            <person name="Chaisiri K."/>
            <person name="Xia D."/>
            <person name="Armstrong S.D."/>
            <person name="Fang Y."/>
            <person name="Donnelly M.J."/>
            <person name="Kadowaki T."/>
            <person name="McGarry J.W."/>
            <person name="Darby A.C."/>
            <person name="Makepeace B.L."/>
        </authorList>
    </citation>
    <scope>NUCLEOTIDE SEQUENCE [LARGE SCALE GENOMIC DNA]</scope>
    <source>
        <strain evidence="1">UoL-WK</strain>
    </source>
</reference>
<name>A0A443RGS3_9ACAR</name>
<gene>
    <name evidence="1" type="ORF">B4U79_14798</name>
</gene>
<keyword evidence="2" id="KW-1185">Reference proteome</keyword>
<dbReference type="Proteomes" id="UP000285301">
    <property type="component" value="Unassembled WGS sequence"/>
</dbReference>
<evidence type="ECO:0000313" key="2">
    <source>
        <dbReference type="Proteomes" id="UP000285301"/>
    </source>
</evidence>
<evidence type="ECO:0000313" key="1">
    <source>
        <dbReference type="EMBL" id="RWS14479.1"/>
    </source>
</evidence>